<dbReference type="EMBL" id="LSSL01001178">
    <property type="protein sequence ID" value="OLY82918.1"/>
    <property type="molecule type" value="Genomic_DNA"/>
</dbReference>
<sequence>MSEISRSPSPSVTLAARSTLDLSQNAFSSSNLLHPYDCVGRSRSERFPSYDSCDQNMYSSNRNHSFSIFRKTTNQSQDSFETIPETDITYWKESSAFKLTPVSSNRPASPTKVNLPPIRAFLSGL</sequence>
<dbReference type="AlphaFoldDB" id="A0A1R0H1A3"/>
<keyword evidence="2" id="KW-1185">Reference proteome</keyword>
<reference evidence="1 2" key="1">
    <citation type="journal article" date="2016" name="Mol. Biol. Evol.">
        <title>Genome-Wide Survey of Gut Fungi (Harpellales) Reveals the First Horizontally Transferred Ubiquitin Gene from a Mosquito Host.</title>
        <authorList>
            <person name="Wang Y."/>
            <person name="White M.M."/>
            <person name="Kvist S."/>
            <person name="Moncalvo J.M."/>
        </authorList>
    </citation>
    <scope>NUCLEOTIDE SEQUENCE [LARGE SCALE GENOMIC DNA]</scope>
    <source>
        <strain evidence="1 2">ALG-7-W6</strain>
    </source>
</reference>
<organism evidence="1 2">
    <name type="scientific">Smittium mucronatum</name>
    <dbReference type="NCBI Taxonomy" id="133383"/>
    <lineage>
        <taxon>Eukaryota</taxon>
        <taxon>Fungi</taxon>
        <taxon>Fungi incertae sedis</taxon>
        <taxon>Zoopagomycota</taxon>
        <taxon>Kickxellomycotina</taxon>
        <taxon>Harpellomycetes</taxon>
        <taxon>Harpellales</taxon>
        <taxon>Legeriomycetaceae</taxon>
        <taxon>Smittium</taxon>
    </lineage>
</organism>
<protein>
    <submittedName>
        <fullName evidence="1">Uncharacterized protein</fullName>
    </submittedName>
</protein>
<evidence type="ECO:0000313" key="2">
    <source>
        <dbReference type="Proteomes" id="UP000187455"/>
    </source>
</evidence>
<comment type="caution">
    <text evidence="1">The sequence shown here is derived from an EMBL/GenBank/DDBJ whole genome shotgun (WGS) entry which is preliminary data.</text>
</comment>
<name>A0A1R0H1A3_9FUNG</name>
<accession>A0A1R0H1A3</accession>
<gene>
    <name evidence="1" type="ORF">AYI68_g2954</name>
</gene>
<proteinExistence type="predicted"/>
<evidence type="ECO:0000313" key="1">
    <source>
        <dbReference type="EMBL" id="OLY82918.1"/>
    </source>
</evidence>
<dbReference type="Proteomes" id="UP000187455">
    <property type="component" value="Unassembled WGS sequence"/>
</dbReference>